<comment type="caution">
    <text evidence="1">The sequence shown here is derived from an EMBL/GenBank/DDBJ whole genome shotgun (WGS) entry which is preliminary data.</text>
</comment>
<evidence type="ECO:0000313" key="1">
    <source>
        <dbReference type="EMBL" id="CAI2377947.1"/>
    </source>
</evidence>
<dbReference type="AlphaFoldDB" id="A0AAD2D2T4"/>
<organism evidence="1 2">
    <name type="scientific">Euplotes crassus</name>
    <dbReference type="NCBI Taxonomy" id="5936"/>
    <lineage>
        <taxon>Eukaryota</taxon>
        <taxon>Sar</taxon>
        <taxon>Alveolata</taxon>
        <taxon>Ciliophora</taxon>
        <taxon>Intramacronucleata</taxon>
        <taxon>Spirotrichea</taxon>
        <taxon>Hypotrichia</taxon>
        <taxon>Euplotida</taxon>
        <taxon>Euplotidae</taxon>
        <taxon>Moneuplotes</taxon>
    </lineage>
</organism>
<dbReference type="EMBL" id="CAMPGE010019624">
    <property type="protein sequence ID" value="CAI2377947.1"/>
    <property type="molecule type" value="Genomic_DNA"/>
</dbReference>
<evidence type="ECO:0000313" key="2">
    <source>
        <dbReference type="Proteomes" id="UP001295684"/>
    </source>
</evidence>
<dbReference type="Proteomes" id="UP001295684">
    <property type="component" value="Unassembled WGS sequence"/>
</dbReference>
<name>A0AAD2D2T4_EUPCR</name>
<keyword evidence="2" id="KW-1185">Reference proteome</keyword>
<gene>
    <name evidence="1" type="ORF">ECRASSUSDP1_LOCUS19338</name>
</gene>
<sequence length="251" mass="29926">MDFYRKKSEFLIRMKEQKVMKRIRRDVGWKCTGRECGDEVVFQINRFCCDFIRRYEKMSESIGVDGALLIEASESRNHKQFWKFLKAPFINKVFKLKLFFTCSFGNRYRRFHRHVMKFIPNVTKSFELYGCNISHNQFRKIVQIGKHISNFSFRRCRIFLTKLKFSDNLHYCIKTLTFTIESCAYLQTSEHIIESLEGLLKAIQPTDMKSSLIEMKIDIEEIRRKICQFAGDIGLSCLNFPNHQAEFLPYI</sequence>
<accession>A0AAD2D2T4</accession>
<proteinExistence type="predicted"/>
<protein>
    <submittedName>
        <fullName evidence="1">Uncharacterized protein</fullName>
    </submittedName>
</protein>
<reference evidence="1" key="1">
    <citation type="submission" date="2023-07" db="EMBL/GenBank/DDBJ databases">
        <authorList>
            <consortium name="AG Swart"/>
            <person name="Singh M."/>
            <person name="Singh A."/>
            <person name="Seah K."/>
            <person name="Emmerich C."/>
        </authorList>
    </citation>
    <scope>NUCLEOTIDE SEQUENCE</scope>
    <source>
        <strain evidence="1">DP1</strain>
    </source>
</reference>